<dbReference type="InterPro" id="IPR050586">
    <property type="entry name" value="CPA3_Na-H_Antiporter_D"/>
</dbReference>
<protein>
    <submittedName>
        <fullName evidence="10">Complex I subunit 5 family protein</fullName>
    </submittedName>
</protein>
<feature type="transmembrane region" description="Helical" evidence="8">
    <location>
        <begin position="545"/>
        <end position="565"/>
    </location>
</feature>
<evidence type="ECO:0000256" key="2">
    <source>
        <dbReference type="ARBA" id="ARBA00005346"/>
    </source>
</evidence>
<evidence type="ECO:0000256" key="1">
    <source>
        <dbReference type="ARBA" id="ARBA00004651"/>
    </source>
</evidence>
<dbReference type="InterPro" id="IPR001750">
    <property type="entry name" value="ND/Mrp_TM"/>
</dbReference>
<feature type="transmembrane region" description="Helical" evidence="8">
    <location>
        <begin position="217"/>
        <end position="242"/>
    </location>
</feature>
<evidence type="ECO:0000256" key="4">
    <source>
        <dbReference type="ARBA" id="ARBA00022692"/>
    </source>
</evidence>
<dbReference type="InterPro" id="IPR003918">
    <property type="entry name" value="NADH_UbQ_OxRdtase"/>
</dbReference>
<dbReference type="PRINTS" id="PR01437">
    <property type="entry name" value="NUOXDRDTASE4"/>
</dbReference>
<feature type="transmembrane region" description="Helical" evidence="8">
    <location>
        <begin position="176"/>
        <end position="197"/>
    </location>
</feature>
<feature type="transmembrane region" description="Helical" evidence="8">
    <location>
        <begin position="88"/>
        <end position="108"/>
    </location>
</feature>
<feature type="transmembrane region" description="Helical" evidence="8">
    <location>
        <begin position="317"/>
        <end position="339"/>
    </location>
</feature>
<feature type="transmembrane region" description="Helical" evidence="8">
    <location>
        <begin position="425"/>
        <end position="444"/>
    </location>
</feature>
<dbReference type="Pfam" id="PF00361">
    <property type="entry name" value="Proton_antipo_M"/>
    <property type="match status" value="1"/>
</dbReference>
<feature type="domain" description="NADH:quinone oxidoreductase/Mrp antiporter transmembrane" evidence="9">
    <location>
        <begin position="140"/>
        <end position="413"/>
    </location>
</feature>
<feature type="transmembrane region" description="Helical" evidence="8">
    <location>
        <begin position="386"/>
        <end position="405"/>
    </location>
</feature>
<dbReference type="EMBL" id="JBHSBB010000009">
    <property type="protein sequence ID" value="MFC4031919.1"/>
    <property type="molecule type" value="Genomic_DNA"/>
</dbReference>
<feature type="transmembrane region" description="Helical" evidence="8">
    <location>
        <begin position="286"/>
        <end position="305"/>
    </location>
</feature>
<keyword evidence="6 8" id="KW-0472">Membrane</keyword>
<evidence type="ECO:0000256" key="5">
    <source>
        <dbReference type="ARBA" id="ARBA00022989"/>
    </source>
</evidence>
<accession>A0ABV8HNN0</accession>
<comment type="subcellular location">
    <subcellularLocation>
        <location evidence="1">Cell membrane</location>
        <topology evidence="1">Multi-pass membrane protein</topology>
    </subcellularLocation>
    <subcellularLocation>
        <location evidence="7">Membrane</location>
        <topology evidence="7">Multi-pass membrane protein</topology>
    </subcellularLocation>
</comment>
<feature type="transmembrane region" description="Helical" evidence="8">
    <location>
        <begin position="483"/>
        <end position="504"/>
    </location>
</feature>
<organism evidence="10 11">
    <name type="scientific">Streptomyces polygonati</name>
    <dbReference type="NCBI Taxonomy" id="1617087"/>
    <lineage>
        <taxon>Bacteria</taxon>
        <taxon>Bacillati</taxon>
        <taxon>Actinomycetota</taxon>
        <taxon>Actinomycetes</taxon>
        <taxon>Kitasatosporales</taxon>
        <taxon>Streptomycetaceae</taxon>
        <taxon>Streptomyces</taxon>
    </lineage>
</organism>
<name>A0ABV8HNN0_9ACTN</name>
<proteinExistence type="inferred from homology"/>
<feature type="transmembrane region" description="Helical" evidence="8">
    <location>
        <begin position="145"/>
        <end position="164"/>
    </location>
</feature>
<feature type="transmembrane region" description="Helical" evidence="8">
    <location>
        <begin position="12"/>
        <end position="29"/>
    </location>
</feature>
<feature type="transmembrane region" description="Helical" evidence="8">
    <location>
        <begin position="120"/>
        <end position="139"/>
    </location>
</feature>
<dbReference type="PANTHER" id="PTHR42703">
    <property type="entry name" value="NADH DEHYDROGENASE"/>
    <property type="match status" value="1"/>
</dbReference>
<keyword evidence="5 8" id="KW-1133">Transmembrane helix</keyword>
<evidence type="ECO:0000313" key="10">
    <source>
        <dbReference type="EMBL" id="MFC4031919.1"/>
    </source>
</evidence>
<evidence type="ECO:0000256" key="3">
    <source>
        <dbReference type="ARBA" id="ARBA00022475"/>
    </source>
</evidence>
<dbReference type="RefSeq" id="WP_386428431.1">
    <property type="nucleotide sequence ID" value="NZ_JBHSBB010000009.1"/>
</dbReference>
<keyword evidence="11" id="KW-1185">Reference proteome</keyword>
<gene>
    <name evidence="10" type="ORF">ACFO3J_10545</name>
</gene>
<keyword evidence="3" id="KW-1003">Cell membrane</keyword>
<reference evidence="11" key="1">
    <citation type="journal article" date="2019" name="Int. J. Syst. Evol. Microbiol.">
        <title>The Global Catalogue of Microorganisms (GCM) 10K type strain sequencing project: providing services to taxonomists for standard genome sequencing and annotation.</title>
        <authorList>
            <consortium name="The Broad Institute Genomics Platform"/>
            <consortium name="The Broad Institute Genome Sequencing Center for Infectious Disease"/>
            <person name="Wu L."/>
            <person name="Ma J."/>
        </authorList>
    </citation>
    <scope>NUCLEOTIDE SEQUENCE [LARGE SCALE GENOMIC DNA]</scope>
    <source>
        <strain evidence="11">CGMCC 4.7237</strain>
    </source>
</reference>
<evidence type="ECO:0000256" key="8">
    <source>
        <dbReference type="SAM" id="Phobius"/>
    </source>
</evidence>
<dbReference type="PANTHER" id="PTHR42703:SF1">
    <property type="entry name" value="NA(+)_H(+) ANTIPORTER SUBUNIT D1"/>
    <property type="match status" value="1"/>
</dbReference>
<dbReference type="Proteomes" id="UP001595765">
    <property type="component" value="Unassembled WGS sequence"/>
</dbReference>
<comment type="similarity">
    <text evidence="2">Belongs to the CPA3 antiporters (TC 2.A.63) subunit D family.</text>
</comment>
<sequence length="622" mass="64296">MPSTDDLLPLAVAAPLIGAALLVLAGRLLSRTAADVLAAAFAVFTAGDLSLLWVRAGETGDQRVVSWAGGWTLHHGQGVGIALVGDRLGIGLALLVAALMLAVLAYSWKYFDEQPGNHGGTFPALLLLFEAGMCGFALTGDLFNAFVFFELMGVVAYALTGHHVEDPRSLHGALSFGVVNSLAAYASLLGIGLLYARTGELGMAQTGAALAGHPADLLTVTAFVLVIAGMLVKSATVPFHFWLPDAHAVAPSPVSMLMSGVMVELGVYGVARVYRVVFGGPGGVPAAAFTHTMAAFGVLTALTGAVMCWQQRHLKRLLAFSTISHTGLWLLGLSLLSPAATAGTALYVAGHAGVKAALFALTGVLLDRNGSVDEYGLHGRGRPYPYTGALFLLGGLALAGLPPFGTTLGKAVAEHAAEDHAGWLPAVYIVVSALTGAAVLRAALRIFWGAGPEPALSCSDIETSGDGEDPEVRDPLRAVPKTMTAVPGVLLAAGLLVGVVPGVGRAMAAAARTFEDRTGYVDDVQGLPVPAPRHPVPEAAWTTSGVLFGLLSVGLAFGLAAVAVWRPDLRWPAARVLRDLSADGDRRLITPLRRLHSGVLGDYVTWLTVGLAVLVVTVGAQL</sequence>
<keyword evidence="4 7" id="KW-0812">Transmembrane</keyword>
<evidence type="ECO:0000256" key="7">
    <source>
        <dbReference type="RuleBase" id="RU000320"/>
    </source>
</evidence>
<evidence type="ECO:0000259" key="9">
    <source>
        <dbReference type="Pfam" id="PF00361"/>
    </source>
</evidence>
<evidence type="ECO:0000256" key="6">
    <source>
        <dbReference type="ARBA" id="ARBA00023136"/>
    </source>
</evidence>
<evidence type="ECO:0000313" key="11">
    <source>
        <dbReference type="Proteomes" id="UP001595765"/>
    </source>
</evidence>
<feature type="transmembrane region" description="Helical" evidence="8">
    <location>
        <begin position="36"/>
        <end position="54"/>
    </location>
</feature>
<feature type="transmembrane region" description="Helical" evidence="8">
    <location>
        <begin position="603"/>
        <end position="620"/>
    </location>
</feature>
<comment type="caution">
    <text evidence="10">The sequence shown here is derived from an EMBL/GenBank/DDBJ whole genome shotgun (WGS) entry which is preliminary data.</text>
</comment>